<evidence type="ECO:0000256" key="2">
    <source>
        <dbReference type="SAM" id="SignalP"/>
    </source>
</evidence>
<comment type="caution">
    <text evidence="4">The sequence shown here is derived from an EMBL/GenBank/DDBJ whole genome shotgun (WGS) entry which is preliminary data.</text>
</comment>
<evidence type="ECO:0000313" key="5">
    <source>
        <dbReference type="Proteomes" id="UP001363622"/>
    </source>
</evidence>
<dbReference type="PANTHER" id="PTHR28156:SF1">
    <property type="entry name" value="FAS1 DOMAIN-CONTAINING PROTEIN YDR262W"/>
    <property type="match status" value="1"/>
</dbReference>
<dbReference type="SUPFAM" id="SSF82153">
    <property type="entry name" value="FAS1 domain"/>
    <property type="match status" value="1"/>
</dbReference>
<feature type="signal peptide" evidence="2">
    <location>
        <begin position="1"/>
        <end position="23"/>
    </location>
</feature>
<name>A0ABR1KRH9_9PEZI</name>
<gene>
    <name evidence="4" type="ORF">IWZ03DRAFT_358264</name>
</gene>
<dbReference type="Proteomes" id="UP001363622">
    <property type="component" value="Unassembled WGS sequence"/>
</dbReference>
<accession>A0ABR1KRH9</accession>
<evidence type="ECO:0000259" key="3">
    <source>
        <dbReference type="PROSITE" id="PS50213"/>
    </source>
</evidence>
<feature type="domain" description="FAS1" evidence="3">
    <location>
        <begin position="57"/>
        <end position="204"/>
    </location>
</feature>
<evidence type="ECO:0000256" key="1">
    <source>
        <dbReference type="ARBA" id="ARBA00022729"/>
    </source>
</evidence>
<dbReference type="Gene3D" id="2.30.180.10">
    <property type="entry name" value="FAS1 domain"/>
    <property type="match status" value="1"/>
</dbReference>
<reference evidence="4 5" key="1">
    <citation type="submission" date="2024-04" db="EMBL/GenBank/DDBJ databases">
        <title>Phyllosticta paracitricarpa is synonymous to the EU quarantine fungus P. citricarpa based on phylogenomic analyses.</title>
        <authorList>
            <consortium name="Lawrence Berkeley National Laboratory"/>
            <person name="Van Ingen-Buijs V.A."/>
            <person name="Van Westerhoven A.C."/>
            <person name="Haridas S."/>
            <person name="Skiadas P."/>
            <person name="Martin F."/>
            <person name="Groenewald J.Z."/>
            <person name="Crous P.W."/>
            <person name="Seidl M.F."/>
        </authorList>
    </citation>
    <scope>NUCLEOTIDE SEQUENCE [LARGE SCALE GENOMIC DNA]</scope>
    <source>
        <strain evidence="4 5">CBS 123371</strain>
    </source>
</reference>
<dbReference type="InterPro" id="IPR000782">
    <property type="entry name" value="FAS1_domain"/>
</dbReference>
<protein>
    <recommendedName>
        <fullName evidence="3">FAS1 domain-containing protein</fullName>
    </recommendedName>
</protein>
<keyword evidence="5" id="KW-1185">Reference proteome</keyword>
<dbReference type="PROSITE" id="PS50213">
    <property type="entry name" value="FAS1"/>
    <property type="match status" value="1"/>
</dbReference>
<organism evidence="4 5">
    <name type="scientific">Phyllosticta citriasiana</name>
    <dbReference type="NCBI Taxonomy" id="595635"/>
    <lineage>
        <taxon>Eukaryota</taxon>
        <taxon>Fungi</taxon>
        <taxon>Dikarya</taxon>
        <taxon>Ascomycota</taxon>
        <taxon>Pezizomycotina</taxon>
        <taxon>Dothideomycetes</taxon>
        <taxon>Dothideomycetes incertae sedis</taxon>
        <taxon>Botryosphaeriales</taxon>
        <taxon>Phyllostictaceae</taxon>
        <taxon>Phyllosticta</taxon>
    </lineage>
</organism>
<keyword evidence="1 2" id="KW-0732">Signal</keyword>
<feature type="chain" id="PRO_5046971250" description="FAS1 domain-containing protein" evidence="2">
    <location>
        <begin position="24"/>
        <end position="208"/>
    </location>
</feature>
<proteinExistence type="predicted"/>
<sequence length="208" mass="22545">MRAAVIQSFSISSLLLLFAGARSGPLSPHRLDQAPIANAPGIVLPPMDTMHDPKTGKPILSDVMGRDRSINIFSGFTRDVDAISARLDDSNKNATILAPQNSAIAGLPRKPWEDPKDYESLGSEAYAGAEGSGRANKNLQRFVNAHIVPRSPWPENDKAETVAGNTVWYEVKDGKKFIQPGNIEVLSVADKVANGQLWIIKDVLNYGQ</sequence>
<evidence type="ECO:0000313" key="4">
    <source>
        <dbReference type="EMBL" id="KAK7520154.1"/>
    </source>
</evidence>
<dbReference type="EMBL" id="JBBPHU010000003">
    <property type="protein sequence ID" value="KAK7520154.1"/>
    <property type="molecule type" value="Genomic_DNA"/>
</dbReference>
<dbReference type="PANTHER" id="PTHR28156">
    <property type="entry name" value="FAS1 DOMAIN-CONTAINING PROTEIN YDR262W"/>
    <property type="match status" value="1"/>
</dbReference>
<dbReference type="InterPro" id="IPR040200">
    <property type="entry name" value="Mug57-like"/>
</dbReference>
<dbReference type="InterPro" id="IPR036378">
    <property type="entry name" value="FAS1_dom_sf"/>
</dbReference>